<keyword evidence="2" id="KW-0547">Nucleotide-binding</keyword>
<feature type="compositionally biased region" description="Basic and acidic residues" evidence="7">
    <location>
        <begin position="175"/>
        <end position="199"/>
    </location>
</feature>
<comment type="subcellular location">
    <subcellularLocation>
        <location evidence="1">Nucleus</location>
    </subcellularLocation>
</comment>
<evidence type="ECO:0000313" key="9">
    <source>
        <dbReference type="EMBL" id="KAH0817510.1"/>
    </source>
</evidence>
<dbReference type="InterPro" id="IPR027417">
    <property type="entry name" value="P-loop_NTPase"/>
</dbReference>
<accession>A0A8J6HEW2</accession>
<organism evidence="9 10">
    <name type="scientific">Tenebrio molitor</name>
    <name type="common">Yellow mealworm beetle</name>
    <dbReference type="NCBI Taxonomy" id="7067"/>
    <lineage>
        <taxon>Eukaryota</taxon>
        <taxon>Metazoa</taxon>
        <taxon>Ecdysozoa</taxon>
        <taxon>Arthropoda</taxon>
        <taxon>Hexapoda</taxon>
        <taxon>Insecta</taxon>
        <taxon>Pterygota</taxon>
        <taxon>Neoptera</taxon>
        <taxon>Endopterygota</taxon>
        <taxon>Coleoptera</taxon>
        <taxon>Polyphaga</taxon>
        <taxon>Cucujiformia</taxon>
        <taxon>Tenebrionidae</taxon>
        <taxon>Tenebrio</taxon>
    </lineage>
</organism>
<reference evidence="9" key="1">
    <citation type="journal article" date="2020" name="J Insects Food Feed">
        <title>The yellow mealworm (Tenebrio molitor) genome: a resource for the emerging insects as food and feed industry.</title>
        <authorList>
            <person name="Eriksson T."/>
            <person name="Andere A."/>
            <person name="Kelstrup H."/>
            <person name="Emery V."/>
            <person name="Picard C."/>
        </authorList>
    </citation>
    <scope>NUCLEOTIDE SEQUENCE</scope>
    <source>
        <strain evidence="9">Stoneville</strain>
        <tissue evidence="9">Whole head</tissue>
    </source>
</reference>
<keyword evidence="10" id="KW-1185">Reference proteome</keyword>
<dbReference type="InterPro" id="IPR008610">
    <property type="entry name" value="Ebp2"/>
</dbReference>
<dbReference type="PANTHER" id="PTHR11089">
    <property type="entry name" value="GTP-BINDING PROTEIN-RELATED"/>
    <property type="match status" value="1"/>
</dbReference>
<dbReference type="Gene3D" id="3.40.50.300">
    <property type="entry name" value="P-loop containing nucleotide triphosphate hydrolases"/>
    <property type="match status" value="1"/>
</dbReference>
<dbReference type="InterPro" id="IPR030378">
    <property type="entry name" value="G_CP_dom"/>
</dbReference>
<sequence length="783" mass="89284">MLVNEERRENQLKNNKKLPQIDPSVDPVLNDFKRETGFHRQAQATVMEALPRLKAMGLKTIRPDDYFAEMAKTDEHMQKIRTHLMQKQVQKQRSERVKQLRTQRKEGKMLQIQTKLDRQKEKKMMLDQVRKVRKGQSKDLGFLDGKNKSKRVLEKRRVRDKKFGFGGKKKGSKMNTKDSAADISEYRRPKKPVGKEKPSKRQPARQRYKIQKKIREHNRKVRKEAKKNPKKHKQAVIQVPNICPFKEDILKEVEAMKKQKEEEREKQREQAKLERQKRKEEEKNVAASGGLESLVANAEMRGKIHEKFTPLTGDKMVEKNSENSLKAYYKEFKKVVEAADVILEVVDARDPLGTRCTQVEQVVGDMKGNKRLVLVLNKADLVPRKILDQWLKYLKKSVPAIAFKASTQDQSRKLGQKKFTKAEKTTQGSTSVGAEVLMSLLANYCRNKGIKTSIRVGVVGLPNVGKSSIINSLKRSRACNVGATPGVTKAMQEVQLDSKIKLLDSPGIVFAAGSDSSASLRNSVRVANLSDPVTPANAILQRVTKQQMMEMYDITEYSTPDEFYSLKAARMGRFKKGGIPDAVAAARGLLEDWNSGKIKYHTLPPEDDSEEVHVSSAIVTEVAKEFDLESVETMEVDSLNKIEKEAGANNDSFVLESLGPVDQMEEMEEDAPAEKELVSKRESDGDELKVRLQLSDKISVATSKRRRKKGKKDEAKKRDPEMELEGNLKLNQVKKKQFKKEKKMRNRRDRVAQQLSTGLENFNLTSESDKKDADYNFDQDFVM</sequence>
<keyword evidence="5" id="KW-0539">Nucleus</keyword>
<dbReference type="PANTHER" id="PTHR11089:SF30">
    <property type="entry name" value="GUANINE NUCLEOTIDE-BINDING PROTEIN-LIKE 3 HOMOLOG"/>
    <property type="match status" value="1"/>
</dbReference>
<evidence type="ECO:0000256" key="2">
    <source>
        <dbReference type="ARBA" id="ARBA00022741"/>
    </source>
</evidence>
<feature type="compositionally biased region" description="Polar residues" evidence="7">
    <location>
        <begin position="753"/>
        <end position="766"/>
    </location>
</feature>
<dbReference type="GO" id="GO:0005525">
    <property type="term" value="F:GTP binding"/>
    <property type="evidence" value="ECO:0007669"/>
    <property type="project" value="UniProtKB-KW"/>
</dbReference>
<feature type="region of interest" description="Disordered" evidence="7">
    <location>
        <begin position="664"/>
        <end position="686"/>
    </location>
</feature>
<name>A0A8J6HEW2_TENMO</name>
<keyword evidence="3" id="KW-0175">Coiled coil</keyword>
<gene>
    <name evidence="9" type="ORF">GEV33_005283</name>
</gene>
<feature type="region of interest" description="Disordered" evidence="7">
    <location>
        <begin position="1"/>
        <end position="22"/>
    </location>
</feature>
<feature type="compositionally biased region" description="Basic and acidic residues" evidence="7">
    <location>
        <begin position="711"/>
        <end position="721"/>
    </location>
</feature>
<dbReference type="Pfam" id="PF01926">
    <property type="entry name" value="MMR_HSR1"/>
    <property type="match status" value="1"/>
</dbReference>
<evidence type="ECO:0000256" key="7">
    <source>
        <dbReference type="SAM" id="MobiDB-lite"/>
    </source>
</evidence>
<dbReference type="InterPro" id="IPR006073">
    <property type="entry name" value="GTP-bd"/>
</dbReference>
<dbReference type="CDD" id="cd00882">
    <property type="entry name" value="Ras_like_GTPase"/>
    <property type="match status" value="1"/>
</dbReference>
<dbReference type="PROSITE" id="PS51721">
    <property type="entry name" value="G_CP"/>
    <property type="match status" value="1"/>
</dbReference>
<dbReference type="PRINTS" id="PR00326">
    <property type="entry name" value="GTP1OBG"/>
</dbReference>
<feature type="region of interest" description="Disordered" evidence="7">
    <location>
        <begin position="701"/>
        <end position="783"/>
    </location>
</feature>
<feature type="region of interest" description="Disordered" evidence="7">
    <location>
        <begin position="155"/>
        <end position="235"/>
    </location>
</feature>
<feature type="region of interest" description="Disordered" evidence="7">
    <location>
        <begin position="261"/>
        <end position="286"/>
    </location>
</feature>
<dbReference type="FunFam" id="1.10.1580.10:FF:000002">
    <property type="entry name" value="Guanine nucleotide-binding protein-like 3 (nucleolar)-like"/>
    <property type="match status" value="1"/>
</dbReference>
<dbReference type="Proteomes" id="UP000719412">
    <property type="component" value="Unassembled WGS sequence"/>
</dbReference>
<evidence type="ECO:0000256" key="6">
    <source>
        <dbReference type="ARBA" id="ARBA00069022"/>
    </source>
</evidence>
<evidence type="ECO:0000256" key="5">
    <source>
        <dbReference type="ARBA" id="ARBA00023242"/>
    </source>
</evidence>
<evidence type="ECO:0000256" key="4">
    <source>
        <dbReference type="ARBA" id="ARBA00023134"/>
    </source>
</evidence>
<proteinExistence type="predicted"/>
<protein>
    <recommendedName>
        <fullName evidence="6">Guanine nucleotide-binding protein-like 3 homolog</fullName>
    </recommendedName>
</protein>
<evidence type="ECO:0000313" key="10">
    <source>
        <dbReference type="Proteomes" id="UP000719412"/>
    </source>
</evidence>
<feature type="compositionally biased region" description="Basic residues" evidence="7">
    <location>
        <begin position="200"/>
        <end position="234"/>
    </location>
</feature>
<keyword evidence="4" id="KW-0342">GTP-binding</keyword>
<dbReference type="InterPro" id="IPR050755">
    <property type="entry name" value="TRAFAC_YlqF/YawG_RiboMat"/>
</dbReference>
<evidence type="ECO:0000256" key="3">
    <source>
        <dbReference type="ARBA" id="ARBA00023054"/>
    </source>
</evidence>
<dbReference type="GO" id="GO:0005730">
    <property type="term" value="C:nucleolus"/>
    <property type="evidence" value="ECO:0007669"/>
    <property type="project" value="UniProtKB-ARBA"/>
</dbReference>
<dbReference type="Pfam" id="PF05890">
    <property type="entry name" value="Ebp2"/>
    <property type="match status" value="1"/>
</dbReference>
<dbReference type="EMBL" id="JABDTM020019349">
    <property type="protein sequence ID" value="KAH0817510.1"/>
    <property type="molecule type" value="Genomic_DNA"/>
</dbReference>
<dbReference type="CDD" id="cd04178">
    <property type="entry name" value="Nucleostemin_like"/>
    <property type="match status" value="1"/>
</dbReference>
<feature type="compositionally biased region" description="Basic and acidic residues" evidence="7">
    <location>
        <begin position="672"/>
        <end position="686"/>
    </location>
</feature>
<feature type="domain" description="CP-type G" evidence="8">
    <location>
        <begin position="329"/>
        <end position="511"/>
    </location>
</feature>
<comment type="caution">
    <text evidence="9">The sequence shown here is derived from an EMBL/GenBank/DDBJ whole genome shotgun (WGS) entry which is preliminary data.</text>
</comment>
<evidence type="ECO:0000256" key="1">
    <source>
        <dbReference type="ARBA" id="ARBA00004123"/>
    </source>
</evidence>
<dbReference type="InterPro" id="IPR023179">
    <property type="entry name" value="GTP-bd_ortho_bundle_sf"/>
</dbReference>
<feature type="compositionally biased region" description="Basic and acidic residues" evidence="7">
    <location>
        <begin position="1"/>
        <end position="11"/>
    </location>
</feature>
<dbReference type="FunFam" id="3.40.50.300:FF:000493">
    <property type="entry name" value="Guanine nucleotide-binding protein-like 3-like protein"/>
    <property type="match status" value="1"/>
</dbReference>
<dbReference type="Gene3D" id="1.10.1580.10">
    <property type="match status" value="1"/>
</dbReference>
<feature type="compositionally biased region" description="Basic residues" evidence="7">
    <location>
        <begin position="732"/>
        <end position="748"/>
    </location>
</feature>
<evidence type="ECO:0000259" key="8">
    <source>
        <dbReference type="PROSITE" id="PS51721"/>
    </source>
</evidence>
<reference evidence="9" key="2">
    <citation type="submission" date="2021-08" db="EMBL/GenBank/DDBJ databases">
        <authorList>
            <person name="Eriksson T."/>
        </authorList>
    </citation>
    <scope>NUCLEOTIDE SEQUENCE</scope>
    <source>
        <strain evidence="9">Stoneville</strain>
        <tissue evidence="9">Whole head</tissue>
    </source>
</reference>
<dbReference type="SUPFAM" id="SSF52540">
    <property type="entry name" value="P-loop containing nucleoside triphosphate hydrolases"/>
    <property type="match status" value="1"/>
</dbReference>
<feature type="compositionally biased region" description="Basic and acidic residues" evidence="7">
    <location>
        <begin position="261"/>
        <end position="284"/>
    </location>
</feature>
<dbReference type="AlphaFoldDB" id="A0A8J6HEW2"/>